<organism evidence="1 2">
    <name type="scientific">Vararia minispora EC-137</name>
    <dbReference type="NCBI Taxonomy" id="1314806"/>
    <lineage>
        <taxon>Eukaryota</taxon>
        <taxon>Fungi</taxon>
        <taxon>Dikarya</taxon>
        <taxon>Basidiomycota</taxon>
        <taxon>Agaricomycotina</taxon>
        <taxon>Agaricomycetes</taxon>
        <taxon>Russulales</taxon>
        <taxon>Lachnocladiaceae</taxon>
        <taxon>Vararia</taxon>
    </lineage>
</organism>
<accession>A0ACB8QII2</accession>
<sequence>MDFAKSCIPLLGALNGTWPSHFHGDLELHLHALKDVELCIRQHMNIVAPINRLPDELLARIFVFVCSSDERAGTRGTLAPFNLLRVSRCWHSVASSFATVWSRPRLSLGRDALAVMIARSRAAPLHITWDEGDCASHTHLDRGHSAHILSRAESISLSGEPQHIAELLKCFLHPAPALSYLRINHFRRLRSYDAHWPEDLFCGNHPQLVSLELEDVAVPLWRSPLFCETLRTIRVSSSTRGAWVYRLSSADYEGASYGSFLNALRRAWRLEHLHLKDCVSFALSVARPGEDRPHRSINVSHLRTLLLDDTFASCASVLSQLKLPPDCVSRVRCPWAPELPANPLPAITAIAGALPRDSPAVSLTVHRHVVSGLLASHTDIVFSLHDAQRRLIFQLRLACVPQDAGTHQAIVCAVGGALPLTHLRALRVDTLAPLDARAWRTAFGTAHELRSIAMADLQVYELARVLRDRTGSPHPHLCAVRCTDLLSTRSLLALRRAEGRLRSRGGLAVFTRKTTKDGQVTMTIVRASGRKRQLY</sequence>
<protein>
    <submittedName>
        <fullName evidence="1">Uncharacterized protein</fullName>
    </submittedName>
</protein>
<comment type="caution">
    <text evidence="1">The sequence shown here is derived from an EMBL/GenBank/DDBJ whole genome shotgun (WGS) entry which is preliminary data.</text>
</comment>
<dbReference type="Proteomes" id="UP000814128">
    <property type="component" value="Unassembled WGS sequence"/>
</dbReference>
<reference evidence="1" key="1">
    <citation type="submission" date="2021-02" db="EMBL/GenBank/DDBJ databases">
        <authorList>
            <consortium name="DOE Joint Genome Institute"/>
            <person name="Ahrendt S."/>
            <person name="Looney B.P."/>
            <person name="Miyauchi S."/>
            <person name="Morin E."/>
            <person name="Drula E."/>
            <person name="Courty P.E."/>
            <person name="Chicoki N."/>
            <person name="Fauchery L."/>
            <person name="Kohler A."/>
            <person name="Kuo A."/>
            <person name="Labutti K."/>
            <person name="Pangilinan J."/>
            <person name="Lipzen A."/>
            <person name="Riley R."/>
            <person name="Andreopoulos W."/>
            <person name="He G."/>
            <person name="Johnson J."/>
            <person name="Barry K.W."/>
            <person name="Grigoriev I.V."/>
            <person name="Nagy L."/>
            <person name="Hibbett D."/>
            <person name="Henrissat B."/>
            <person name="Matheny P.B."/>
            <person name="Labbe J."/>
            <person name="Martin F."/>
        </authorList>
    </citation>
    <scope>NUCLEOTIDE SEQUENCE</scope>
    <source>
        <strain evidence="1">EC-137</strain>
    </source>
</reference>
<evidence type="ECO:0000313" key="2">
    <source>
        <dbReference type="Proteomes" id="UP000814128"/>
    </source>
</evidence>
<keyword evidence="2" id="KW-1185">Reference proteome</keyword>
<evidence type="ECO:0000313" key="1">
    <source>
        <dbReference type="EMBL" id="KAI0031648.1"/>
    </source>
</evidence>
<reference evidence="1" key="2">
    <citation type="journal article" date="2022" name="New Phytol.">
        <title>Evolutionary transition to the ectomycorrhizal habit in the genomes of a hyperdiverse lineage of mushroom-forming fungi.</title>
        <authorList>
            <person name="Looney B."/>
            <person name="Miyauchi S."/>
            <person name="Morin E."/>
            <person name="Drula E."/>
            <person name="Courty P.E."/>
            <person name="Kohler A."/>
            <person name="Kuo A."/>
            <person name="LaButti K."/>
            <person name="Pangilinan J."/>
            <person name="Lipzen A."/>
            <person name="Riley R."/>
            <person name="Andreopoulos W."/>
            <person name="He G."/>
            <person name="Johnson J."/>
            <person name="Nolan M."/>
            <person name="Tritt A."/>
            <person name="Barry K.W."/>
            <person name="Grigoriev I.V."/>
            <person name="Nagy L.G."/>
            <person name="Hibbett D."/>
            <person name="Henrissat B."/>
            <person name="Matheny P.B."/>
            <person name="Labbe J."/>
            <person name="Martin F.M."/>
        </authorList>
    </citation>
    <scope>NUCLEOTIDE SEQUENCE</scope>
    <source>
        <strain evidence="1">EC-137</strain>
    </source>
</reference>
<gene>
    <name evidence="1" type="ORF">K488DRAFT_71248</name>
</gene>
<proteinExistence type="predicted"/>
<dbReference type="EMBL" id="MU273572">
    <property type="protein sequence ID" value="KAI0031648.1"/>
    <property type="molecule type" value="Genomic_DNA"/>
</dbReference>
<name>A0ACB8QII2_9AGAM</name>